<dbReference type="EMBL" id="AEVO01000134">
    <property type="protein sequence ID" value="EFY06303.1"/>
    <property type="molecule type" value="Genomic_DNA"/>
</dbReference>
<keyword evidence="5" id="KW-0564">Palmitate</keyword>
<feature type="signal peptide" evidence="7">
    <location>
        <begin position="1"/>
        <end position="21"/>
    </location>
</feature>
<evidence type="ECO:0000256" key="7">
    <source>
        <dbReference type="SAM" id="SignalP"/>
    </source>
</evidence>
<comment type="caution">
    <text evidence="8">The sequence shown here is derived from an EMBL/GenBank/DDBJ whole genome shotgun (WGS) entry which is preliminary data.</text>
</comment>
<name>E8LMD8_SUCHY</name>
<dbReference type="STRING" id="762983.HMPREF9444_01926"/>
<comment type="similarity">
    <text evidence="2">Belongs to the NlpA lipoprotein family.</text>
</comment>
<dbReference type="Gene3D" id="3.40.190.10">
    <property type="entry name" value="Periplasmic binding protein-like II"/>
    <property type="match status" value="2"/>
</dbReference>
<evidence type="ECO:0000256" key="4">
    <source>
        <dbReference type="ARBA" id="ARBA00023136"/>
    </source>
</evidence>
<dbReference type="Pfam" id="PF03180">
    <property type="entry name" value="Lipoprotein_9"/>
    <property type="match status" value="1"/>
</dbReference>
<keyword evidence="3 7" id="KW-0732">Signal</keyword>
<keyword evidence="6 8" id="KW-0449">Lipoprotein</keyword>
<feature type="chain" id="PRO_5003226832" evidence="7">
    <location>
        <begin position="22"/>
        <end position="293"/>
    </location>
</feature>
<reference evidence="8 9" key="1">
    <citation type="submission" date="2011-01" db="EMBL/GenBank/DDBJ databases">
        <authorList>
            <person name="Weinstock G."/>
            <person name="Sodergren E."/>
            <person name="Clifton S."/>
            <person name="Fulton L."/>
            <person name="Fulton B."/>
            <person name="Courtney L."/>
            <person name="Fronick C."/>
            <person name="Harrison M."/>
            <person name="Strong C."/>
            <person name="Farmer C."/>
            <person name="Delahaunty K."/>
            <person name="Markovic C."/>
            <person name="Hall O."/>
            <person name="Minx P."/>
            <person name="Tomlinson C."/>
            <person name="Mitreva M."/>
            <person name="Hou S."/>
            <person name="Chen J."/>
            <person name="Wollam A."/>
            <person name="Pepin K.H."/>
            <person name="Johnson M."/>
            <person name="Bhonagiri V."/>
            <person name="Zhang X."/>
            <person name="Suruliraj S."/>
            <person name="Warren W."/>
            <person name="Chinwalla A."/>
            <person name="Mardis E.R."/>
            <person name="Wilson R.K."/>
        </authorList>
    </citation>
    <scope>NUCLEOTIDE SEQUENCE [LARGE SCALE GENOMIC DNA]</scope>
    <source>
        <strain evidence="9">DSM 22608 / JCM 16073 / KCTC 15190 / YIT 12066</strain>
    </source>
</reference>
<dbReference type="Proteomes" id="UP000018458">
    <property type="component" value="Unassembled WGS sequence"/>
</dbReference>
<proteinExistence type="inferred from homology"/>
<keyword evidence="9" id="KW-1185">Reference proteome</keyword>
<dbReference type="HOGENOM" id="CLU_067080_0_1_6"/>
<dbReference type="PANTHER" id="PTHR30429">
    <property type="entry name" value="D-METHIONINE-BINDING LIPOPROTEIN METQ"/>
    <property type="match status" value="1"/>
</dbReference>
<evidence type="ECO:0000256" key="2">
    <source>
        <dbReference type="ARBA" id="ARBA00008973"/>
    </source>
</evidence>
<protein>
    <submittedName>
        <fullName evidence="8">NLPA lipoprotein</fullName>
    </submittedName>
</protein>
<evidence type="ECO:0000313" key="9">
    <source>
        <dbReference type="Proteomes" id="UP000018458"/>
    </source>
</evidence>
<gene>
    <name evidence="8" type="ORF">HMPREF9444_01926</name>
</gene>
<comment type="subcellular location">
    <subcellularLocation>
        <location evidence="1">Membrane</location>
        <topology evidence="1">Lipid-anchor</topology>
    </subcellularLocation>
</comment>
<evidence type="ECO:0000256" key="6">
    <source>
        <dbReference type="ARBA" id="ARBA00023288"/>
    </source>
</evidence>
<dbReference type="OrthoDB" id="9812878at2"/>
<accession>E8LMD8</accession>
<evidence type="ECO:0000313" key="8">
    <source>
        <dbReference type="EMBL" id="EFY06303.1"/>
    </source>
</evidence>
<organism evidence="8 9">
    <name type="scientific">Succinatimonas hippei (strain DSM 22608 / JCM 16073 / KCTC 15190 / YIT 12066)</name>
    <dbReference type="NCBI Taxonomy" id="762983"/>
    <lineage>
        <taxon>Bacteria</taxon>
        <taxon>Pseudomonadati</taxon>
        <taxon>Pseudomonadota</taxon>
        <taxon>Gammaproteobacteria</taxon>
        <taxon>Aeromonadales</taxon>
        <taxon>Succinivibrionaceae</taxon>
        <taxon>Succinatimonas</taxon>
    </lineage>
</organism>
<dbReference type="PANTHER" id="PTHR30429:SF0">
    <property type="entry name" value="METHIONINE-BINDING LIPOPROTEIN METQ"/>
    <property type="match status" value="1"/>
</dbReference>
<dbReference type="InterPro" id="IPR004872">
    <property type="entry name" value="Lipoprotein_NlpA"/>
</dbReference>
<dbReference type="eggNOG" id="COG1464">
    <property type="taxonomic scope" value="Bacteria"/>
</dbReference>
<dbReference type="GO" id="GO:0016020">
    <property type="term" value="C:membrane"/>
    <property type="evidence" value="ECO:0007669"/>
    <property type="project" value="UniProtKB-SubCell"/>
</dbReference>
<keyword evidence="4" id="KW-0472">Membrane</keyword>
<evidence type="ECO:0000256" key="3">
    <source>
        <dbReference type="ARBA" id="ARBA00022729"/>
    </source>
</evidence>
<sequence length="293" mass="31873">MLLKSKFLLLAAAVLSITACNDDNANKQTAKTETGLKELKVGVCPGPYGKMLQDTITESLKDKGYELKIIEFTDYVQPDQALDSGEIDANLMQHQAYLDAIVKNQGLKLTSVTAVPTLGMGVFSDKFSKLDEITPGSSVAIATDAVNLARSLRLLQDIGLITLKDNLADENKINVSDVKDNPLNLEFVVMEAAQISRSFDSIGIGLVPGNYAIAANLDYTKALGVEKVAPSILNVVTVQNDHVNDIGALLKDLVRSDNFVSRINNDSYYTGFTRPDWWQNFNKNPTAADNGDK</sequence>
<evidence type="ECO:0000256" key="5">
    <source>
        <dbReference type="ARBA" id="ARBA00023139"/>
    </source>
</evidence>
<dbReference type="RefSeq" id="WP_009144076.1">
    <property type="nucleotide sequence ID" value="NZ_GL831060.1"/>
</dbReference>
<evidence type="ECO:0000256" key="1">
    <source>
        <dbReference type="ARBA" id="ARBA00004635"/>
    </source>
</evidence>
<dbReference type="SUPFAM" id="SSF53850">
    <property type="entry name" value="Periplasmic binding protein-like II"/>
    <property type="match status" value="1"/>
</dbReference>
<dbReference type="AlphaFoldDB" id="E8LMD8"/>
<dbReference type="PROSITE" id="PS51257">
    <property type="entry name" value="PROKAR_LIPOPROTEIN"/>
    <property type="match status" value="1"/>
</dbReference>